<sequence length="272" mass="30056">MTLLTIIGALALFYIGVCSLLYFMQERLLFFPSPVTAYPTHPAIETVSLNSGALQLKGWVINKDSEGPLLVYFGGNGEELSQSTSHFVSLPATSILFNYRGYGDSEGKPSQIGMFADAEAVVDFARAGYGKDRPLLVFGRSLGSVIAVHTAAEKHPDALILMSPFRSVADVATVRYRWIPSSTIRWMLRHPFDVAKAIDELPSRTLIIRADVDRVIPPKETDLFIDRLNTAPDIARYVGEHSESLSHPDIWQPLHAFVENTQGNTPGPYPPR</sequence>
<gene>
    <name evidence="3" type="ORF">METZ01_LOCUS62909</name>
</gene>
<keyword evidence="1" id="KW-0812">Transmembrane</keyword>
<dbReference type="Gene3D" id="3.40.50.1820">
    <property type="entry name" value="alpha/beta hydrolase"/>
    <property type="match status" value="1"/>
</dbReference>
<dbReference type="Pfam" id="PF12146">
    <property type="entry name" value="Hydrolase_4"/>
    <property type="match status" value="1"/>
</dbReference>
<dbReference type="InterPro" id="IPR029058">
    <property type="entry name" value="AB_hydrolase_fold"/>
</dbReference>
<protein>
    <recommendedName>
        <fullName evidence="2">Serine aminopeptidase S33 domain-containing protein</fullName>
    </recommendedName>
</protein>
<dbReference type="PANTHER" id="PTHR12277:SF81">
    <property type="entry name" value="PROTEIN ABHD13"/>
    <property type="match status" value="1"/>
</dbReference>
<feature type="transmembrane region" description="Helical" evidence="1">
    <location>
        <begin position="6"/>
        <end position="24"/>
    </location>
</feature>
<evidence type="ECO:0000259" key="2">
    <source>
        <dbReference type="Pfam" id="PF12146"/>
    </source>
</evidence>
<name>A0A381T1E9_9ZZZZ</name>
<keyword evidence="1" id="KW-1133">Transmembrane helix</keyword>
<reference evidence="3" key="1">
    <citation type="submission" date="2018-05" db="EMBL/GenBank/DDBJ databases">
        <authorList>
            <person name="Lanie J.A."/>
            <person name="Ng W.-L."/>
            <person name="Kazmierczak K.M."/>
            <person name="Andrzejewski T.M."/>
            <person name="Davidsen T.M."/>
            <person name="Wayne K.J."/>
            <person name="Tettelin H."/>
            <person name="Glass J.I."/>
            <person name="Rusch D."/>
            <person name="Podicherti R."/>
            <person name="Tsui H.-C.T."/>
            <person name="Winkler M.E."/>
        </authorList>
    </citation>
    <scope>NUCLEOTIDE SEQUENCE</scope>
</reference>
<evidence type="ECO:0000313" key="3">
    <source>
        <dbReference type="EMBL" id="SVA10055.1"/>
    </source>
</evidence>
<accession>A0A381T1E9</accession>
<organism evidence="3">
    <name type="scientific">marine metagenome</name>
    <dbReference type="NCBI Taxonomy" id="408172"/>
    <lineage>
        <taxon>unclassified sequences</taxon>
        <taxon>metagenomes</taxon>
        <taxon>ecological metagenomes</taxon>
    </lineage>
</organism>
<dbReference type="AlphaFoldDB" id="A0A381T1E9"/>
<dbReference type="InterPro" id="IPR022742">
    <property type="entry name" value="Hydrolase_4"/>
</dbReference>
<dbReference type="PANTHER" id="PTHR12277">
    <property type="entry name" value="ALPHA/BETA HYDROLASE DOMAIN-CONTAINING PROTEIN"/>
    <property type="match status" value="1"/>
</dbReference>
<feature type="domain" description="Serine aminopeptidase S33" evidence="2">
    <location>
        <begin position="96"/>
        <end position="176"/>
    </location>
</feature>
<keyword evidence="1" id="KW-0472">Membrane</keyword>
<proteinExistence type="predicted"/>
<dbReference type="SUPFAM" id="SSF53474">
    <property type="entry name" value="alpha/beta-Hydrolases"/>
    <property type="match status" value="1"/>
</dbReference>
<evidence type="ECO:0000256" key="1">
    <source>
        <dbReference type="SAM" id="Phobius"/>
    </source>
</evidence>
<dbReference type="EMBL" id="UINC01003885">
    <property type="protein sequence ID" value="SVA10055.1"/>
    <property type="molecule type" value="Genomic_DNA"/>
</dbReference>